<gene>
    <name evidence="1" type="ORF">HYY65_13005</name>
</gene>
<dbReference type="AlphaFoldDB" id="A0A932GRB4"/>
<reference evidence="1" key="1">
    <citation type="submission" date="2020-07" db="EMBL/GenBank/DDBJ databases">
        <title>Huge and variable diversity of episymbiotic CPR bacteria and DPANN archaea in groundwater ecosystems.</title>
        <authorList>
            <person name="He C.Y."/>
            <person name="Keren R."/>
            <person name="Whittaker M."/>
            <person name="Farag I.F."/>
            <person name="Doudna J."/>
            <person name="Cate J.H.D."/>
            <person name="Banfield J.F."/>
        </authorList>
    </citation>
    <scope>NUCLEOTIDE SEQUENCE</scope>
    <source>
        <strain evidence="1">NC_groundwater_717_Ag_S-0.2um_59_8</strain>
    </source>
</reference>
<dbReference type="EMBL" id="JACPSX010000248">
    <property type="protein sequence ID" value="MBI3015943.1"/>
    <property type="molecule type" value="Genomic_DNA"/>
</dbReference>
<accession>A0A932GRB4</accession>
<proteinExistence type="predicted"/>
<sequence length="77" mass="9128">MSGPDYAWWHGMYEVAKAFYLHFVPEVKEVAGEPLATQLLDKYVFSQPGHKWLKEGMTKEQLQKIQEFYKSRYGEQK</sequence>
<name>A0A932GRB4_UNCTE</name>
<dbReference type="Proteomes" id="UP000741360">
    <property type="component" value="Unassembled WGS sequence"/>
</dbReference>
<evidence type="ECO:0000313" key="1">
    <source>
        <dbReference type="EMBL" id="MBI3015943.1"/>
    </source>
</evidence>
<organism evidence="1 2">
    <name type="scientific">Tectimicrobiota bacterium</name>
    <dbReference type="NCBI Taxonomy" id="2528274"/>
    <lineage>
        <taxon>Bacteria</taxon>
        <taxon>Pseudomonadati</taxon>
        <taxon>Nitrospinota/Tectimicrobiota group</taxon>
        <taxon>Candidatus Tectimicrobiota</taxon>
    </lineage>
</organism>
<protein>
    <submittedName>
        <fullName evidence="1">Uncharacterized protein</fullName>
    </submittedName>
</protein>
<evidence type="ECO:0000313" key="2">
    <source>
        <dbReference type="Proteomes" id="UP000741360"/>
    </source>
</evidence>
<comment type="caution">
    <text evidence="1">The sequence shown here is derived from an EMBL/GenBank/DDBJ whole genome shotgun (WGS) entry which is preliminary data.</text>
</comment>